<evidence type="ECO:0000259" key="1">
    <source>
        <dbReference type="SMART" id="SM00225"/>
    </source>
</evidence>
<dbReference type="SUPFAM" id="SSF54695">
    <property type="entry name" value="POZ domain"/>
    <property type="match status" value="2"/>
</dbReference>
<sequence length="336" mass="38367">MSQKSCPPPAGYYSLIVRGSTFKLSASSLYSDSPNYFTDAFNSLLEESVTKTLVIDRDPTIFSDIVKHLQGYYVTPRDEVHYTDLYSDAQYYRLPKLKEQLRTNYIVNVGGKVFRVEREVLEKRDAPNFFTSFGFGYGWEPILGEPMIPQFPSLPPPILERDPELFADILRYLQGYEIGIKDEVHRQNLLKDARFYHLKGLTDKLLASTITVNGFSKDDFLSELDLKKLKNITKSIKVSEKINMIIQSTEMCAFEIDGAKVTSDALTNVEKLAPLMKLDDNTGNQYLSLFVTKAILRLNVNNDQIEMELLKCEAFSSERGFNGKRIFLPSDKRISL</sequence>
<dbReference type="PANTHER" id="PTHR31758">
    <property type="entry name" value="BTB/POZ DOMAIN-CONTAINING PROTEIN YLR108C"/>
    <property type="match status" value="1"/>
</dbReference>
<evidence type="ECO:0000313" key="3">
    <source>
        <dbReference type="Proteomes" id="UP000789706"/>
    </source>
</evidence>
<dbReference type="OrthoDB" id="2414723at2759"/>
<dbReference type="InterPro" id="IPR003131">
    <property type="entry name" value="T1-type_BTB"/>
</dbReference>
<dbReference type="AlphaFoldDB" id="A0A9N8VEM3"/>
<keyword evidence="3" id="KW-1185">Reference proteome</keyword>
<evidence type="ECO:0000313" key="2">
    <source>
        <dbReference type="EMBL" id="CAG8452568.1"/>
    </source>
</evidence>
<reference evidence="2" key="1">
    <citation type="submission" date="2021-06" db="EMBL/GenBank/DDBJ databases">
        <authorList>
            <person name="Kallberg Y."/>
            <person name="Tangrot J."/>
            <person name="Rosling A."/>
        </authorList>
    </citation>
    <scope>NUCLEOTIDE SEQUENCE</scope>
    <source>
        <strain evidence="2">AZ414A</strain>
    </source>
</reference>
<organism evidence="2 3">
    <name type="scientific">Diversispora eburnea</name>
    <dbReference type="NCBI Taxonomy" id="1213867"/>
    <lineage>
        <taxon>Eukaryota</taxon>
        <taxon>Fungi</taxon>
        <taxon>Fungi incertae sedis</taxon>
        <taxon>Mucoromycota</taxon>
        <taxon>Glomeromycotina</taxon>
        <taxon>Glomeromycetes</taxon>
        <taxon>Diversisporales</taxon>
        <taxon>Diversisporaceae</taxon>
        <taxon>Diversispora</taxon>
    </lineage>
</organism>
<comment type="caution">
    <text evidence="2">The sequence shown here is derived from an EMBL/GenBank/DDBJ whole genome shotgun (WGS) entry which is preliminary data.</text>
</comment>
<dbReference type="InterPro" id="IPR011333">
    <property type="entry name" value="SKP1/BTB/POZ_sf"/>
</dbReference>
<dbReference type="Gene3D" id="3.30.710.10">
    <property type="entry name" value="Potassium Channel Kv1.1, Chain A"/>
    <property type="match status" value="2"/>
</dbReference>
<feature type="domain" description="BTB" evidence="1">
    <location>
        <begin position="11"/>
        <end position="102"/>
    </location>
</feature>
<feature type="domain" description="BTB" evidence="1">
    <location>
        <begin position="103"/>
        <end position="213"/>
    </location>
</feature>
<dbReference type="Pfam" id="PF02214">
    <property type="entry name" value="BTB_2"/>
    <property type="match status" value="2"/>
</dbReference>
<proteinExistence type="predicted"/>
<protein>
    <submittedName>
        <fullName evidence="2">7401_t:CDS:1</fullName>
    </submittedName>
</protein>
<dbReference type="PANTHER" id="PTHR31758:SF2">
    <property type="entry name" value="BTB_POZ DOMAIN-CONTAINING PROTEIN YLR108C"/>
    <property type="match status" value="1"/>
</dbReference>
<dbReference type="SMART" id="SM00225">
    <property type="entry name" value="BTB"/>
    <property type="match status" value="2"/>
</dbReference>
<gene>
    <name evidence="2" type="ORF">DEBURN_LOCUS2227</name>
</gene>
<dbReference type="Proteomes" id="UP000789706">
    <property type="component" value="Unassembled WGS sequence"/>
</dbReference>
<accession>A0A9N8VEM3</accession>
<name>A0A9N8VEM3_9GLOM</name>
<dbReference type="InterPro" id="IPR000210">
    <property type="entry name" value="BTB/POZ_dom"/>
</dbReference>
<dbReference type="GO" id="GO:0051260">
    <property type="term" value="P:protein homooligomerization"/>
    <property type="evidence" value="ECO:0007669"/>
    <property type="project" value="InterPro"/>
</dbReference>
<dbReference type="EMBL" id="CAJVPK010000117">
    <property type="protein sequence ID" value="CAG8452568.1"/>
    <property type="molecule type" value="Genomic_DNA"/>
</dbReference>